<accession>A0A7J4XP65</accession>
<organism evidence="1 2">
    <name type="scientific">Bacteroides salyersiae</name>
    <dbReference type="NCBI Taxonomy" id="291644"/>
    <lineage>
        <taxon>Bacteria</taxon>
        <taxon>Pseudomonadati</taxon>
        <taxon>Bacteroidota</taxon>
        <taxon>Bacteroidia</taxon>
        <taxon>Bacteroidales</taxon>
        <taxon>Bacteroidaceae</taxon>
        <taxon>Bacteroides</taxon>
    </lineage>
</organism>
<dbReference type="Gene3D" id="2.180.10.10">
    <property type="entry name" value="RHS repeat-associated core"/>
    <property type="match status" value="1"/>
</dbReference>
<evidence type="ECO:0000313" key="2">
    <source>
        <dbReference type="Proteomes" id="UP000422221"/>
    </source>
</evidence>
<proteinExistence type="predicted"/>
<dbReference type="Pfam" id="PF05593">
    <property type="entry name" value="RHS_repeat"/>
    <property type="match status" value="1"/>
</dbReference>
<dbReference type="RefSeq" id="WP_130057888.1">
    <property type="nucleotide sequence ID" value="NZ_JADNPJ010000001.1"/>
</dbReference>
<reference evidence="1 2" key="1">
    <citation type="journal article" date="2019" name="Nat. Med.">
        <title>A library of human gut bacterial isolates paired with longitudinal multiomics data enables mechanistic microbiome research.</title>
        <authorList>
            <person name="Poyet M."/>
            <person name="Groussin M."/>
            <person name="Gibbons S.M."/>
            <person name="Avila-Pacheco J."/>
            <person name="Jiang X."/>
            <person name="Kearney S.M."/>
            <person name="Perrotta A.R."/>
            <person name="Berdy B."/>
            <person name="Zhao S."/>
            <person name="Lieberman T.D."/>
            <person name="Swanson P.K."/>
            <person name="Smith M."/>
            <person name="Roesemann S."/>
            <person name="Alexander J.E."/>
            <person name="Rich S.A."/>
            <person name="Livny J."/>
            <person name="Vlamakis H."/>
            <person name="Clish C."/>
            <person name="Bullock K."/>
            <person name="Deik A."/>
            <person name="Scott J."/>
            <person name="Pierce K.A."/>
            <person name="Xavier R.J."/>
            <person name="Alm E.J."/>
        </authorList>
    </citation>
    <scope>NUCLEOTIDE SEQUENCE [LARGE SCALE GENOMIC DNA]</scope>
    <source>
        <strain evidence="1 2">BIOML-A10</strain>
    </source>
</reference>
<comment type="caution">
    <text evidence="1">The sequence shown here is derived from an EMBL/GenBank/DDBJ whole genome shotgun (WGS) entry which is preliminary data.</text>
</comment>
<dbReference type="AlphaFoldDB" id="A0A7J4XP65"/>
<dbReference type="Proteomes" id="UP000422221">
    <property type="component" value="Unassembled WGS sequence"/>
</dbReference>
<evidence type="ECO:0000313" key="1">
    <source>
        <dbReference type="EMBL" id="KAA3770618.1"/>
    </source>
</evidence>
<dbReference type="EMBL" id="VWMK01000001">
    <property type="protein sequence ID" value="KAA3770618.1"/>
    <property type="molecule type" value="Genomic_DNA"/>
</dbReference>
<gene>
    <name evidence="1" type="ORF">F3F73_01320</name>
</gene>
<sequence length="1126" mass="129709">MKTCMLFLLFVFLYWGNDIQGQTQEIVLKNYTPSPEAYSLMEYSEIPVSLYTGVPDISIPIYTIRVGNYSLPISLRYHASGIKVGQEASRIGLGWSIHAGGAISRSVRGWDDLKGYWTQTDTIPNEDSEYIWYSVYHDRKDYEPDIFHYNFDGFSGKFYANKGAGSSSIVPKFLLADPEGNLRIEYQGDEMDGSFVVVTPENVKYVFGIRETKESYGMVYGEAIDEHVGSYPGKASAFEPDHFDSETRTISSWLLTRIEYPTGDVITFEYDIYFDSYLSPINHSLKELRMISEDLFSNPGITWNEFRTMRPESTTSVSMELTDCEPVLRRIVWKDGSLDLVPSDDVRLDIRVPRGNTSAKRPKRLEKILLYAKNKSVPNLSYTFHHSYFEGRGSSGKVGDNTAKYLTHRLKLDSVSIQGTGETKQKYRMEYEMSDALPMKNSFCCDKWGYYNRYDSSKEVFPFVPFVARKDYYHYEREWRTENGKQYCYIYPIKSQVCIKEGEEHLAGPKDMRESNSLSRTWMLTGLVSPLEGRTEFQYEPNQVWSQYEYEWQVEDSAQVVTLVKDYNETEKTVSFDFPFDGYIDVVCTYDGKGEGYGYEVEKNTCLFELDMPSCHQYGLPEGLQNTGSKIHEQYTFTTRLKCLEKMKSATITARTAEWGRLTIQVKRYKARWVNREPFVGGVRVAEIKSPLSTRKFVYRDRARGLCSGLLHRNAEYSTTGILDVVSSIGTNNIVGRYQFIEYNSSAVRPLENPYNSYFMGYTEVSVTKEDKGKSICETSNFYNLAEPALVYWKDPSIPMPLNGKLSWQGVLADGKSLSAKSYKYDKRMIFRLKGLQVDENGHGYGYNVEGYHIPLLNCNESYYSHIPGKENSLSFNKYTTYEYNSSNFLVNKSTVTQTGHPKEEHTIRYSIDYPNYNDGIFQQNNLVTVPIEESFYTDGVLVKRLHHLHYKDSYIKPWKEYVHYNKEGYSFPPEFTGNVDQNLGVPELIYSSYSANGQAVSMQTRQGRSVVLIWGYQGQHIIAQIDGSSLEEVKSQGIVPDLIASREEPTEEDWRLLNQLRSRLPNAQVVTTRYEPLVGIVSQTDARGVTYRYTYDEFNRLCEVIETGEQEPVLRKTEYKYATEY</sequence>
<protein>
    <submittedName>
        <fullName evidence="1">RHS repeat protein</fullName>
    </submittedName>
</protein>
<name>A0A7J4XP65_9BACE</name>
<dbReference type="InterPro" id="IPR031325">
    <property type="entry name" value="RHS_repeat"/>
</dbReference>